<dbReference type="EMBL" id="ML978143">
    <property type="protein sequence ID" value="KAF2092730.1"/>
    <property type="molecule type" value="Genomic_DNA"/>
</dbReference>
<proteinExistence type="inferred from homology"/>
<dbReference type="InterPro" id="IPR001128">
    <property type="entry name" value="Cyt_P450"/>
</dbReference>
<dbReference type="GO" id="GO:0004497">
    <property type="term" value="F:monooxygenase activity"/>
    <property type="evidence" value="ECO:0007669"/>
    <property type="project" value="InterPro"/>
</dbReference>
<comment type="cofactor">
    <cofactor evidence="1">
        <name>heme</name>
        <dbReference type="ChEBI" id="CHEBI:30413"/>
    </cofactor>
</comment>
<dbReference type="Proteomes" id="UP000799772">
    <property type="component" value="Unassembled WGS sequence"/>
</dbReference>
<dbReference type="InterPro" id="IPR050121">
    <property type="entry name" value="Cytochrome_P450_monoxygenase"/>
</dbReference>
<accession>A0A9P4I4U2</accession>
<evidence type="ECO:0000256" key="2">
    <source>
        <dbReference type="ARBA" id="ARBA00010617"/>
    </source>
</evidence>
<dbReference type="GO" id="GO:0005506">
    <property type="term" value="F:iron ion binding"/>
    <property type="evidence" value="ECO:0007669"/>
    <property type="project" value="InterPro"/>
</dbReference>
<evidence type="ECO:0000256" key="1">
    <source>
        <dbReference type="ARBA" id="ARBA00001971"/>
    </source>
</evidence>
<evidence type="ECO:0000313" key="6">
    <source>
        <dbReference type="Proteomes" id="UP000799772"/>
    </source>
</evidence>
<comment type="caution">
    <text evidence="5">The sequence shown here is derived from an EMBL/GenBank/DDBJ whole genome shotgun (WGS) entry which is preliminary data.</text>
</comment>
<dbReference type="OrthoDB" id="3934656at2759"/>
<keyword evidence="3" id="KW-0479">Metal-binding</keyword>
<dbReference type="GO" id="GO:0020037">
    <property type="term" value="F:heme binding"/>
    <property type="evidence" value="ECO:0007669"/>
    <property type="project" value="InterPro"/>
</dbReference>
<comment type="similarity">
    <text evidence="2">Belongs to the cytochrome P450 family.</text>
</comment>
<keyword evidence="6" id="KW-1185">Reference proteome</keyword>
<organism evidence="5 6">
    <name type="scientific">Rhizodiscina lignyota</name>
    <dbReference type="NCBI Taxonomy" id="1504668"/>
    <lineage>
        <taxon>Eukaryota</taxon>
        <taxon>Fungi</taxon>
        <taxon>Dikarya</taxon>
        <taxon>Ascomycota</taxon>
        <taxon>Pezizomycotina</taxon>
        <taxon>Dothideomycetes</taxon>
        <taxon>Pleosporomycetidae</taxon>
        <taxon>Aulographales</taxon>
        <taxon>Rhizodiscinaceae</taxon>
        <taxon>Rhizodiscina</taxon>
    </lineage>
</organism>
<dbReference type="PANTHER" id="PTHR24305:SF232">
    <property type="entry name" value="P450, PUTATIVE (EUROFUNG)-RELATED"/>
    <property type="match status" value="1"/>
</dbReference>
<gene>
    <name evidence="5" type="ORF">NA57DRAFT_69644</name>
</gene>
<dbReference type="Pfam" id="PF00067">
    <property type="entry name" value="p450"/>
    <property type="match status" value="1"/>
</dbReference>
<keyword evidence="4" id="KW-0408">Iron</keyword>
<dbReference type="GO" id="GO:0016705">
    <property type="term" value="F:oxidoreductase activity, acting on paired donors, with incorporation or reduction of molecular oxygen"/>
    <property type="evidence" value="ECO:0007669"/>
    <property type="project" value="InterPro"/>
</dbReference>
<dbReference type="InterPro" id="IPR036396">
    <property type="entry name" value="Cyt_P450_sf"/>
</dbReference>
<dbReference type="AlphaFoldDB" id="A0A9P4I4U2"/>
<dbReference type="PANTHER" id="PTHR24305">
    <property type="entry name" value="CYTOCHROME P450"/>
    <property type="match status" value="1"/>
</dbReference>
<protein>
    <submittedName>
        <fullName evidence="5">Cytochrome P450</fullName>
    </submittedName>
</protein>
<evidence type="ECO:0000256" key="4">
    <source>
        <dbReference type="ARBA" id="ARBA00023004"/>
    </source>
</evidence>
<dbReference type="SUPFAM" id="SSF48264">
    <property type="entry name" value="Cytochrome P450"/>
    <property type="match status" value="1"/>
</dbReference>
<dbReference type="Gene3D" id="1.10.630.10">
    <property type="entry name" value="Cytochrome P450"/>
    <property type="match status" value="1"/>
</dbReference>
<sequence length="493" mass="55459">MDVGWIAAIVIILPLINAIYNLYLHPLANVPGPFFARISRLWLIHKYHRGNFQHAALDLHKRYGPVVRISPNEVSVWSASSLKTVYGAGSGFVKADWYWITRSDDTPDGLDFLGEMNDEKRRLQRRIVGPVYSTASVQKYEDSVNRVLVDLEENLRTGNGQGLDIDIKLHAFMCDALAEVSFSDRPGYIKDGHDHGAIRGHDLVWKYYSVIGLSKIGTYISQKLKALRPLVCYAFLIKPPHQSHLSKWLGAHAQARIDDANKAPEDDPRNDMAKDLILLHHRRPNWRLLWSKNMLLTNLGAGHDTTLVSMLSFFANVGTNPDIKARLVAELDGANLSDPPKYSEVAVLPYFDACLKEAMRIIPVIWVQLGRKVPRRGTTVDGYYLPGGTTVGCCPYVAHRNPDVYGADAETYNPDRWLVGDAEHVRAMQRALLIWGGPSRSCPGQYLAQFILLKMLATVFTKYDVEVEWDKSAFTPAAFLSKLEGVGVWFHPR</sequence>
<name>A0A9P4I4U2_9PEZI</name>
<evidence type="ECO:0000256" key="3">
    <source>
        <dbReference type="ARBA" id="ARBA00022723"/>
    </source>
</evidence>
<reference evidence="5" key="1">
    <citation type="journal article" date="2020" name="Stud. Mycol.">
        <title>101 Dothideomycetes genomes: a test case for predicting lifestyles and emergence of pathogens.</title>
        <authorList>
            <person name="Haridas S."/>
            <person name="Albert R."/>
            <person name="Binder M."/>
            <person name="Bloem J."/>
            <person name="Labutti K."/>
            <person name="Salamov A."/>
            <person name="Andreopoulos B."/>
            <person name="Baker S."/>
            <person name="Barry K."/>
            <person name="Bills G."/>
            <person name="Bluhm B."/>
            <person name="Cannon C."/>
            <person name="Castanera R."/>
            <person name="Culley D."/>
            <person name="Daum C."/>
            <person name="Ezra D."/>
            <person name="Gonzalez J."/>
            <person name="Henrissat B."/>
            <person name="Kuo A."/>
            <person name="Liang C."/>
            <person name="Lipzen A."/>
            <person name="Lutzoni F."/>
            <person name="Magnuson J."/>
            <person name="Mondo S."/>
            <person name="Nolan M."/>
            <person name="Ohm R."/>
            <person name="Pangilinan J."/>
            <person name="Park H.-J."/>
            <person name="Ramirez L."/>
            <person name="Alfaro M."/>
            <person name="Sun H."/>
            <person name="Tritt A."/>
            <person name="Yoshinaga Y."/>
            <person name="Zwiers L.-H."/>
            <person name="Turgeon B."/>
            <person name="Goodwin S."/>
            <person name="Spatafora J."/>
            <person name="Crous P."/>
            <person name="Grigoriev I."/>
        </authorList>
    </citation>
    <scope>NUCLEOTIDE SEQUENCE</scope>
    <source>
        <strain evidence="5">CBS 133067</strain>
    </source>
</reference>
<evidence type="ECO:0000313" key="5">
    <source>
        <dbReference type="EMBL" id="KAF2092730.1"/>
    </source>
</evidence>